<name>A0A0E9VDB0_ANGAN</name>
<dbReference type="EMBL" id="GBXM01032468">
    <property type="protein sequence ID" value="JAH76109.1"/>
    <property type="molecule type" value="Transcribed_RNA"/>
</dbReference>
<protein>
    <submittedName>
        <fullName evidence="1">Uncharacterized protein</fullName>
    </submittedName>
</protein>
<reference evidence="1" key="2">
    <citation type="journal article" date="2015" name="Fish Shellfish Immunol.">
        <title>Early steps in the European eel (Anguilla anguilla)-Vibrio vulnificus interaction in the gills: Role of the RtxA13 toxin.</title>
        <authorList>
            <person name="Callol A."/>
            <person name="Pajuelo D."/>
            <person name="Ebbesson L."/>
            <person name="Teles M."/>
            <person name="MacKenzie S."/>
            <person name="Amaro C."/>
        </authorList>
    </citation>
    <scope>NUCLEOTIDE SEQUENCE</scope>
</reference>
<proteinExistence type="predicted"/>
<reference evidence="1" key="1">
    <citation type="submission" date="2014-11" db="EMBL/GenBank/DDBJ databases">
        <authorList>
            <person name="Amaro Gonzalez C."/>
        </authorList>
    </citation>
    <scope>NUCLEOTIDE SEQUENCE</scope>
</reference>
<dbReference type="AlphaFoldDB" id="A0A0E9VDB0"/>
<accession>A0A0E9VDB0</accession>
<organism evidence="1">
    <name type="scientific">Anguilla anguilla</name>
    <name type="common">European freshwater eel</name>
    <name type="synonym">Muraena anguilla</name>
    <dbReference type="NCBI Taxonomy" id="7936"/>
    <lineage>
        <taxon>Eukaryota</taxon>
        <taxon>Metazoa</taxon>
        <taxon>Chordata</taxon>
        <taxon>Craniata</taxon>
        <taxon>Vertebrata</taxon>
        <taxon>Euteleostomi</taxon>
        <taxon>Actinopterygii</taxon>
        <taxon>Neopterygii</taxon>
        <taxon>Teleostei</taxon>
        <taxon>Anguilliformes</taxon>
        <taxon>Anguillidae</taxon>
        <taxon>Anguilla</taxon>
    </lineage>
</organism>
<evidence type="ECO:0000313" key="1">
    <source>
        <dbReference type="EMBL" id="JAH76109.1"/>
    </source>
</evidence>
<sequence>MSVIMYNPFYSWPQLTLAWTQPGPSDLS</sequence>